<protein>
    <recommendedName>
        <fullName evidence="4">Flavin reductase</fullName>
    </recommendedName>
</protein>
<dbReference type="Proteomes" id="UP000198253">
    <property type="component" value="Chromosome I"/>
</dbReference>
<evidence type="ECO:0008006" key="4">
    <source>
        <dbReference type="Google" id="ProtNLM"/>
    </source>
</evidence>
<feature type="region of interest" description="Disordered" evidence="1">
    <location>
        <begin position="97"/>
        <end position="116"/>
    </location>
</feature>
<proteinExistence type="predicted"/>
<accession>A0A1C4UXP4</accession>
<evidence type="ECO:0000313" key="3">
    <source>
        <dbReference type="Proteomes" id="UP000198253"/>
    </source>
</evidence>
<keyword evidence="3" id="KW-1185">Reference proteome</keyword>
<name>A0A1C4UXP4_MICEC</name>
<reference evidence="3" key="1">
    <citation type="submission" date="2016-06" db="EMBL/GenBank/DDBJ databases">
        <authorList>
            <person name="Varghese N."/>
            <person name="Submissions Spin"/>
        </authorList>
    </citation>
    <scope>NUCLEOTIDE SEQUENCE [LARGE SCALE GENOMIC DNA]</scope>
    <source>
        <strain evidence="3">DSM 43816</strain>
    </source>
</reference>
<gene>
    <name evidence="2" type="ORF">GA0070618_0741</name>
</gene>
<dbReference type="EMBL" id="LT607413">
    <property type="protein sequence ID" value="SCE76433.1"/>
    <property type="molecule type" value="Genomic_DNA"/>
</dbReference>
<dbReference type="AlphaFoldDB" id="A0A1C4UXP4"/>
<evidence type="ECO:0000313" key="2">
    <source>
        <dbReference type="EMBL" id="SCE76433.1"/>
    </source>
</evidence>
<feature type="compositionally biased region" description="Polar residues" evidence="1">
    <location>
        <begin position="97"/>
        <end position="106"/>
    </location>
</feature>
<evidence type="ECO:0000256" key="1">
    <source>
        <dbReference type="SAM" id="MobiDB-lite"/>
    </source>
</evidence>
<dbReference type="RefSeq" id="WP_414467553.1">
    <property type="nucleotide sequence ID" value="NZ_LT607413.1"/>
</dbReference>
<organism evidence="2 3">
    <name type="scientific">Micromonospora echinospora</name>
    <name type="common">Micromonospora purpurea</name>
    <dbReference type="NCBI Taxonomy" id="1877"/>
    <lineage>
        <taxon>Bacteria</taxon>
        <taxon>Bacillati</taxon>
        <taxon>Actinomycetota</taxon>
        <taxon>Actinomycetes</taxon>
        <taxon>Micromonosporales</taxon>
        <taxon>Micromonosporaceae</taxon>
        <taxon>Micromonospora</taxon>
    </lineage>
</organism>
<sequence>MSMEHPGPGHGVDAGCTVRGEHLPSHPWWQCRACGLPWPCDQAKNALLTEYEGNSIGLSLYLAACLHAAIDDLRGLRNTDGCVDVFDRFLGWTKQRAGTQRMTATDPSPLPEETGS</sequence>
<dbReference type="InParanoid" id="A0A1C4UXP4"/>